<dbReference type="PANTHER" id="PTHR12862:SF0">
    <property type="entry name" value="N-ACETYL-D-GLUCOSAMINE KINASE"/>
    <property type="match status" value="1"/>
</dbReference>
<evidence type="ECO:0008006" key="3">
    <source>
        <dbReference type="Google" id="ProtNLM"/>
    </source>
</evidence>
<proteinExistence type="predicted"/>
<organism evidence="1 2">
    <name type="scientific">Pedobacter antarcticus 4BY</name>
    <dbReference type="NCBI Taxonomy" id="1358423"/>
    <lineage>
        <taxon>Bacteria</taxon>
        <taxon>Pseudomonadati</taxon>
        <taxon>Bacteroidota</taxon>
        <taxon>Sphingobacteriia</taxon>
        <taxon>Sphingobacteriales</taxon>
        <taxon>Sphingobacteriaceae</taxon>
        <taxon>Pedobacter</taxon>
    </lineage>
</organism>
<name>A0A081PH91_9SPHI</name>
<accession>A0A081PH91</accession>
<dbReference type="EMBL" id="JNFF01000051">
    <property type="protein sequence ID" value="KEQ30064.1"/>
    <property type="molecule type" value="Genomic_DNA"/>
</dbReference>
<dbReference type="OrthoDB" id="871343at2"/>
<keyword evidence="2" id="KW-1185">Reference proteome</keyword>
<dbReference type="InterPro" id="IPR039758">
    <property type="entry name" value="NAGK-like"/>
</dbReference>
<dbReference type="eggNOG" id="COG2971">
    <property type="taxonomic scope" value="Bacteria"/>
</dbReference>
<dbReference type="Gene3D" id="1.10.720.160">
    <property type="match status" value="1"/>
</dbReference>
<dbReference type="Proteomes" id="UP000028007">
    <property type="component" value="Unassembled WGS sequence"/>
</dbReference>
<dbReference type="Gene3D" id="3.30.420.40">
    <property type="match status" value="2"/>
</dbReference>
<dbReference type="PANTHER" id="PTHR12862">
    <property type="entry name" value="BADF TYPE ATPASE DOMAIN-CONTAINING PROTEIN"/>
    <property type="match status" value="1"/>
</dbReference>
<evidence type="ECO:0000313" key="2">
    <source>
        <dbReference type="Proteomes" id="UP000028007"/>
    </source>
</evidence>
<dbReference type="GO" id="GO:0045127">
    <property type="term" value="F:N-acetylglucosamine kinase activity"/>
    <property type="evidence" value="ECO:0007669"/>
    <property type="project" value="InterPro"/>
</dbReference>
<reference evidence="1 2" key="1">
    <citation type="journal article" date="1992" name="Int. J. Syst. Bacteriol.">
        <title>Sphingobacterium antarcticus sp. nov. a Psychrotrophic Bacterium from the Soils of Schirmacher Oasis, Antarctica.</title>
        <authorList>
            <person name="Shivaji S."/>
            <person name="Ray M.K."/>
            <person name="Rao N.S."/>
            <person name="Saiserr L."/>
            <person name="Jagannadham M.V."/>
            <person name="Kumar G.S."/>
            <person name="Reddy G."/>
            <person name="Bhargava P.M."/>
        </authorList>
    </citation>
    <scope>NUCLEOTIDE SEQUENCE [LARGE SCALE GENOMIC DNA]</scope>
    <source>
        <strain evidence="1 2">4BY</strain>
    </source>
</reference>
<dbReference type="RefSeq" id="WP_037440554.1">
    <property type="nucleotide sequence ID" value="NZ_JNFF01000051.1"/>
</dbReference>
<dbReference type="SUPFAM" id="SSF53067">
    <property type="entry name" value="Actin-like ATPase domain"/>
    <property type="match status" value="2"/>
</dbReference>
<gene>
    <name evidence="1" type="ORF">N180_11830</name>
</gene>
<comment type="caution">
    <text evidence="1">The sequence shown here is derived from an EMBL/GenBank/DDBJ whole genome shotgun (WGS) entry which is preliminary data.</text>
</comment>
<sequence length="280" mass="31728">MIAVVYSGSKTAAWKIANEGKLIAECSMPGLNPCFVEAKTVLQQLNKKITLINYAERIKKIYVFSAGANSPARRKELTETLASFFKFSKITVQDDIYGAAIAACYQKTGIVGILGSGSNCAYFNGLAPEENNFGLGYVLGDEGSSNYLGKIILKHYLQEKLPPELLKKFRKRYDLNRSQILERVYQKSMAQHFLSSFLDFYIENQEHVYIQRIIDEAFQRYMDTYLLPMIKQHPGQDVHFVGIVAGNFPDRLKLVAEKNGITINSITKEPIYNLLNYYSN</sequence>
<dbReference type="InterPro" id="IPR043129">
    <property type="entry name" value="ATPase_NBD"/>
</dbReference>
<dbReference type="AlphaFoldDB" id="A0A081PH91"/>
<protein>
    <recommendedName>
        <fullName evidence="3">N-acetylglucosamine kinase</fullName>
    </recommendedName>
</protein>
<evidence type="ECO:0000313" key="1">
    <source>
        <dbReference type="EMBL" id="KEQ30064.1"/>
    </source>
</evidence>